<evidence type="ECO:0000256" key="2">
    <source>
        <dbReference type="ARBA" id="ARBA00022737"/>
    </source>
</evidence>
<dbReference type="InterPro" id="IPR003591">
    <property type="entry name" value="Leu-rich_rpt_typical-subtyp"/>
</dbReference>
<evidence type="ECO:0000259" key="4">
    <source>
        <dbReference type="Pfam" id="PF23598"/>
    </source>
</evidence>
<name>A0A846R062_9FLAO</name>
<protein>
    <submittedName>
        <fullName evidence="5">Leucine-rich repeat (LRR) protein</fullName>
    </submittedName>
</protein>
<gene>
    <name evidence="5" type="ORF">GGR42_000721</name>
</gene>
<dbReference type="Gene3D" id="2.60.40.2340">
    <property type="match status" value="2"/>
</dbReference>
<dbReference type="InterPro" id="IPR001611">
    <property type="entry name" value="Leu-rich_rpt"/>
</dbReference>
<keyword evidence="1" id="KW-0433">Leucine-rich repeat</keyword>
<dbReference type="SMART" id="SM00364">
    <property type="entry name" value="LRR_BAC"/>
    <property type="match status" value="5"/>
</dbReference>
<keyword evidence="2" id="KW-0677">Repeat</keyword>
<dbReference type="InterPro" id="IPR055414">
    <property type="entry name" value="LRR_R13L4/SHOC2-like"/>
</dbReference>
<dbReference type="EMBL" id="JAATJJ010000001">
    <property type="protein sequence ID" value="NJB70259.1"/>
    <property type="molecule type" value="Genomic_DNA"/>
</dbReference>
<dbReference type="InterPro" id="IPR032186">
    <property type="entry name" value="DUF5018"/>
</dbReference>
<dbReference type="PANTHER" id="PTHR48051:SF1">
    <property type="entry name" value="RAS SUPPRESSOR PROTEIN 1"/>
    <property type="match status" value="1"/>
</dbReference>
<dbReference type="AlphaFoldDB" id="A0A846R062"/>
<dbReference type="Proteomes" id="UP000590442">
    <property type="component" value="Unassembled WGS sequence"/>
</dbReference>
<dbReference type="GO" id="GO:0005737">
    <property type="term" value="C:cytoplasm"/>
    <property type="evidence" value="ECO:0007669"/>
    <property type="project" value="TreeGrafter"/>
</dbReference>
<organism evidence="5 6">
    <name type="scientific">Saonia flava</name>
    <dbReference type="NCBI Taxonomy" id="523696"/>
    <lineage>
        <taxon>Bacteria</taxon>
        <taxon>Pseudomonadati</taxon>
        <taxon>Bacteroidota</taxon>
        <taxon>Flavobacteriia</taxon>
        <taxon>Flavobacteriales</taxon>
        <taxon>Flavobacteriaceae</taxon>
        <taxon>Saonia</taxon>
    </lineage>
</organism>
<evidence type="ECO:0000259" key="3">
    <source>
        <dbReference type="Pfam" id="PF16410"/>
    </source>
</evidence>
<dbReference type="Pfam" id="PF16410">
    <property type="entry name" value="DUF5018"/>
    <property type="match status" value="1"/>
</dbReference>
<dbReference type="Gene3D" id="3.80.10.10">
    <property type="entry name" value="Ribonuclease Inhibitor"/>
    <property type="match status" value="2"/>
</dbReference>
<feature type="domain" description="Disease resistance R13L4/SHOC-2-like LRR" evidence="4">
    <location>
        <begin position="332"/>
        <end position="408"/>
    </location>
</feature>
<feature type="domain" description="DUF5018" evidence="3">
    <location>
        <begin position="135"/>
        <end position="226"/>
    </location>
</feature>
<evidence type="ECO:0000313" key="5">
    <source>
        <dbReference type="EMBL" id="NJB70259.1"/>
    </source>
</evidence>
<dbReference type="Pfam" id="PF23598">
    <property type="entry name" value="LRR_14"/>
    <property type="match status" value="1"/>
</dbReference>
<dbReference type="InterPro" id="IPR050216">
    <property type="entry name" value="LRR_domain-containing"/>
</dbReference>
<sequence length="614" mass="65891">MKTIYSVLKVIIKPNLIFLLVAGLTSCGKDDGPAPIPESPEIVKSLEKEIISFSFLSANNTVLAVDITAIINATAKTVAVNLPSDTALTALTPTFSISPKASISPEGEQDFTNPVTYTITAEDGSTSSYIITATSKSSAKQITSFVFLLTNNPIEVNVVGTIDEENKTISATMPPGTNLSGLLPEIQLSDLATINLTAPQDFTDPLEYIITAEDGSTSTYTVTVHVELTQRQVLQAILDANPESTLNWDLVNTADLGSLSGVTVDVEGNIVKLQIYEKKLSVLPPEIALLTHLTSFSIYGNYVSSFPVELCQLTNLTSLTLTLNQLTALPPEIGQLTNLTYLNLEVNQLTSLPSEIGLLTNLTYLDLGTNQLTSLPSEIWQLTNLTTLSMYYNRLTSLPKEIGLLTNLTFLGLSENKFSILPDEIGLLTNLTSLQLFQNSLVTIPTSIFYLSEFNDLSVLKDDGIPYGNTSQNSALISIYAANPDNTLGWTVDNYPDVTFNTNGNPTILQMGKKGLTWLPVEVGLLTALETLNVNDNSLESFPATLGNINTLNVITAANNKIGTVPAELGQLSNLALLSLTQNPITSIPTEVCDLQVSNGGILTILTDSGKGCD</sequence>
<dbReference type="PROSITE" id="PS51450">
    <property type="entry name" value="LRR"/>
    <property type="match status" value="3"/>
</dbReference>
<dbReference type="InterPro" id="IPR032675">
    <property type="entry name" value="LRR_dom_sf"/>
</dbReference>
<keyword evidence="6" id="KW-1185">Reference proteome</keyword>
<dbReference type="FunFam" id="3.80.10.10:FF:000041">
    <property type="entry name" value="LRR receptor-like serine/threonine-protein kinase ERECTA"/>
    <property type="match status" value="1"/>
</dbReference>
<dbReference type="RefSeq" id="WP_167960911.1">
    <property type="nucleotide sequence ID" value="NZ_JAATJJ010000001.1"/>
</dbReference>
<dbReference type="SUPFAM" id="SSF52058">
    <property type="entry name" value="L domain-like"/>
    <property type="match status" value="1"/>
</dbReference>
<accession>A0A846R062</accession>
<reference evidence="5 6" key="1">
    <citation type="submission" date="2020-03" db="EMBL/GenBank/DDBJ databases">
        <title>Genomic Encyclopedia of Type Strains, Phase IV (KMG-IV): sequencing the most valuable type-strain genomes for metagenomic binning, comparative biology and taxonomic classification.</title>
        <authorList>
            <person name="Goeker M."/>
        </authorList>
    </citation>
    <scope>NUCLEOTIDE SEQUENCE [LARGE SCALE GENOMIC DNA]</scope>
    <source>
        <strain evidence="5 6">DSM 29762</strain>
    </source>
</reference>
<dbReference type="SMART" id="SM00369">
    <property type="entry name" value="LRR_TYP"/>
    <property type="match status" value="8"/>
</dbReference>
<comment type="caution">
    <text evidence="5">The sequence shown here is derived from an EMBL/GenBank/DDBJ whole genome shotgun (WGS) entry which is preliminary data.</text>
</comment>
<proteinExistence type="predicted"/>
<dbReference type="SMART" id="SM00365">
    <property type="entry name" value="LRR_SD22"/>
    <property type="match status" value="5"/>
</dbReference>
<dbReference type="PANTHER" id="PTHR48051">
    <property type="match status" value="1"/>
</dbReference>
<evidence type="ECO:0000256" key="1">
    <source>
        <dbReference type="ARBA" id="ARBA00022614"/>
    </source>
</evidence>
<dbReference type="PROSITE" id="PS51257">
    <property type="entry name" value="PROKAR_LIPOPROTEIN"/>
    <property type="match status" value="1"/>
</dbReference>
<evidence type="ECO:0000313" key="6">
    <source>
        <dbReference type="Proteomes" id="UP000590442"/>
    </source>
</evidence>